<dbReference type="InterPro" id="IPR013320">
    <property type="entry name" value="ConA-like_dom_sf"/>
</dbReference>
<dbReference type="SUPFAM" id="SSF49899">
    <property type="entry name" value="Concanavalin A-like lectins/glucanases"/>
    <property type="match status" value="1"/>
</dbReference>
<dbReference type="InterPro" id="IPR051172">
    <property type="entry name" value="Chlamydia_OmcB"/>
</dbReference>
<feature type="domain" description="DUF11" evidence="2">
    <location>
        <begin position="807"/>
        <end position="922"/>
    </location>
</feature>
<dbReference type="EMBL" id="CP045529">
    <property type="protein sequence ID" value="QFU99801.1"/>
    <property type="molecule type" value="Genomic_DNA"/>
</dbReference>
<feature type="domain" description="DUF11" evidence="2">
    <location>
        <begin position="1062"/>
        <end position="1176"/>
    </location>
</feature>
<feature type="region of interest" description="Disordered" evidence="1">
    <location>
        <begin position="1411"/>
        <end position="1486"/>
    </location>
</feature>
<dbReference type="Proteomes" id="UP000326702">
    <property type="component" value="Chromosome"/>
</dbReference>
<evidence type="ECO:0008006" key="6">
    <source>
        <dbReference type="Google" id="ProtNLM"/>
    </source>
</evidence>
<feature type="domain" description="DUF11" evidence="2">
    <location>
        <begin position="943"/>
        <end position="1054"/>
    </location>
</feature>
<name>A0A5P9QEA7_9MICO</name>
<dbReference type="Gene3D" id="2.60.40.1170">
    <property type="entry name" value="Mu homology domain, subdomain B"/>
    <property type="match status" value="2"/>
</dbReference>
<dbReference type="Gene3D" id="2.60.120.200">
    <property type="match status" value="1"/>
</dbReference>
<dbReference type="Pfam" id="PF01345">
    <property type="entry name" value="DUF11"/>
    <property type="match status" value="7"/>
</dbReference>
<reference evidence="4 5" key="1">
    <citation type="submission" date="2019-10" db="EMBL/GenBank/DDBJ databases">
        <title>Genome sequence of Luteimicrobium xylanilyticum HY-24.</title>
        <authorList>
            <person name="Kim D.Y."/>
            <person name="Park H.-Y."/>
        </authorList>
    </citation>
    <scope>NUCLEOTIDE SEQUENCE [LARGE SCALE GENOMIC DNA]</scope>
    <source>
        <strain evidence="4 5">HY-24</strain>
    </source>
</reference>
<evidence type="ECO:0000259" key="2">
    <source>
        <dbReference type="Pfam" id="PF01345"/>
    </source>
</evidence>
<feature type="domain" description="DUF7507" evidence="3">
    <location>
        <begin position="336"/>
        <end position="440"/>
    </location>
</feature>
<feature type="domain" description="DUF7507" evidence="3">
    <location>
        <begin position="452"/>
        <end position="550"/>
    </location>
</feature>
<dbReference type="GO" id="GO:0005975">
    <property type="term" value="P:carbohydrate metabolic process"/>
    <property type="evidence" value="ECO:0007669"/>
    <property type="project" value="UniProtKB-ARBA"/>
</dbReference>
<evidence type="ECO:0000256" key="1">
    <source>
        <dbReference type="SAM" id="MobiDB-lite"/>
    </source>
</evidence>
<dbReference type="InterPro" id="IPR055354">
    <property type="entry name" value="DUF7507"/>
</dbReference>
<gene>
    <name evidence="4" type="ORF">KDY119_03337</name>
</gene>
<dbReference type="NCBIfam" id="TIGR01451">
    <property type="entry name" value="B_ant_repeat"/>
    <property type="match status" value="7"/>
</dbReference>
<dbReference type="PANTHER" id="PTHR34819">
    <property type="entry name" value="LARGE CYSTEINE-RICH PERIPLASMIC PROTEIN OMCB"/>
    <property type="match status" value="1"/>
</dbReference>
<feature type="domain" description="DUF11" evidence="2">
    <location>
        <begin position="1183"/>
        <end position="1308"/>
    </location>
</feature>
<dbReference type="Pfam" id="PF24346">
    <property type="entry name" value="DUF7507"/>
    <property type="match status" value="2"/>
</dbReference>
<proteinExistence type="predicted"/>
<dbReference type="KEGG" id="lxl:KDY119_03337"/>
<dbReference type="PANTHER" id="PTHR34819:SF3">
    <property type="entry name" value="CELL SURFACE PROTEIN"/>
    <property type="match status" value="1"/>
</dbReference>
<feature type="compositionally biased region" description="Low complexity" evidence="1">
    <location>
        <begin position="1411"/>
        <end position="1429"/>
    </location>
</feature>
<feature type="compositionally biased region" description="Low complexity" evidence="1">
    <location>
        <begin position="1"/>
        <end position="22"/>
    </location>
</feature>
<protein>
    <recommendedName>
        <fullName evidence="6">DUF11 domain-containing protein</fullName>
    </recommendedName>
</protein>
<dbReference type="InterPro" id="IPR001434">
    <property type="entry name" value="OmcB-like_DUF11"/>
</dbReference>
<organism evidence="4 5">
    <name type="scientific">Luteimicrobium xylanilyticum</name>
    <dbReference type="NCBI Taxonomy" id="1133546"/>
    <lineage>
        <taxon>Bacteria</taxon>
        <taxon>Bacillati</taxon>
        <taxon>Actinomycetota</taxon>
        <taxon>Actinomycetes</taxon>
        <taxon>Micrococcales</taxon>
        <taxon>Luteimicrobium</taxon>
    </lineage>
</organism>
<evidence type="ECO:0000313" key="4">
    <source>
        <dbReference type="EMBL" id="QFU99801.1"/>
    </source>
</evidence>
<keyword evidence="5" id="KW-1185">Reference proteome</keyword>
<sequence>MSSAVAVSGAGPASADPPTGGSTIVDETFTNPTVPDDAWQPLGDACLTGMASDAPTPTTGSPLPSCSAHQVGGSDYWGTGDQQAPPMGADAGDGFLQLTDSGGFRTGGILYNRPIPATAGISVTFQQWQYARSGPEGGDGIGFFLVDGSTDLTDTGSDGGSMGYAQRNLDPGIEGGVVGVGLDVYGNFFNDSESRGLGCPDNQVSPVGTSGTRGINTITVRGPGSGTTGYCFQGSTASDSGASTLAGNLEGSGYTEDQARTVNVQVTPSDSPGGSRVIVQVRYADGGPWTTELDVPAPSNLPGTYKFGFSASTGGSTNVHLVRNVVVQTIDPLEDLQLVKQVDRTNGALPPDVGAGDTIPYQYTITNTGSTTLHGVTVDDDNVDGTVTCPDVDVPPAPDPAATITCTGTHVVTAAEASAGHVDNTATATALDPGNGTVTSNESSVTVPLHSAVRVEKSVTSDPPYLVGQSVQYAYVVTNTGDSDLVNVALADDRIANTDLSCPQNTLAPDASMTCTGTYTVQAGDVAPSGSVTNTATVTAQTPIGQQVTDTDTASIGVNTDVGVTKSVNDSTPDVGANVTFTVRATNHGPGVATGVVVTDQLPDRLTYVSSNPSQGTYDPATGEWTVGTLGTAGASSTATLTLTARVTSNGSITNTAARTAMDQVDTDTTNDRASVTITARAIADIAVTKRVDGDATIARGTEGTFVVTARNDGPSDATGVTIHDALPAGLAFVSASGDGSYDAATGTWTVGALANGDDASLRMTVRGDTNGRYTNVAARADSSPDDPNSANDADTATLVVVDPTADLSVTKTVDPTAVQVGDTVTYRVTVHNAGPDPADGVVMTDDPPTGMTVVSIGTPSQGEVSDDAGTWTVGHLDSGASATVEVTAQVDTAGTKTNTVTVSAPDVSDPNPDNNTDSATLVSSEPPLDIAVGKSVTTPEGVSHSAVPLGTTMTYTLTATNQPASDGTETDATGLLLRDRLPAGVTYVSSDDCDGTYTPGTGVWDVGELASGDTATCQVVVTADTAGLQVNSVALDSVDQRDTNPTNNQAIAAVVVVRLADLGITKTVDPTTAQPGDTVTYTITVTNHGPNTAHDVTAVDPMPIAADIEDVNASQGTFDRASRVWSIGTLDDGEHATLTVTVLLDQRTGTFVNTVAIGQSDAYDPEPDNDTAQARLFVPAADIEVTKTVDDATPAVGDEVTFTVGVTNWGPDPARDVTVDDVLPAGLDYVSSSASAGSYDPSTGVWDVGTLAPVTLPRAPRAGPAERLVITARVTETGTTTNEASSDRDGAYPYDPDLDNNAASATVTATPAPANVAIDKSVRPGTVTAGSTVTYTIRITQDGPGAAEDVHVSDTFPEGVVPRAVTGTDGCDVDGQDVSCDLGTLAAGASTTLTVTADATAVGTHVNTATVSTTSEQTSTADDTASATLRVTPRPTPTPTPTPTQSTPVPTTPGPSPTAGPSSPGAHETPPRRRAVGWRPRVRTC</sequence>
<dbReference type="Gene3D" id="2.60.40.10">
    <property type="entry name" value="Immunoglobulins"/>
    <property type="match status" value="4"/>
</dbReference>
<feature type="domain" description="DUF11" evidence="2">
    <location>
        <begin position="1317"/>
        <end position="1430"/>
    </location>
</feature>
<feature type="domain" description="DUF11" evidence="2">
    <location>
        <begin position="685"/>
        <end position="799"/>
    </location>
</feature>
<dbReference type="InterPro" id="IPR013783">
    <property type="entry name" value="Ig-like_fold"/>
</dbReference>
<feature type="domain" description="DUF11" evidence="2">
    <location>
        <begin position="561"/>
        <end position="678"/>
    </location>
</feature>
<feature type="compositionally biased region" description="Polar residues" evidence="1">
    <location>
        <begin position="912"/>
        <end position="924"/>
    </location>
</feature>
<feature type="compositionally biased region" description="Basic residues" evidence="1">
    <location>
        <begin position="1473"/>
        <end position="1486"/>
    </location>
</feature>
<evidence type="ECO:0000259" key="3">
    <source>
        <dbReference type="Pfam" id="PF24346"/>
    </source>
</evidence>
<evidence type="ECO:0000313" key="5">
    <source>
        <dbReference type="Proteomes" id="UP000326702"/>
    </source>
</evidence>
<accession>A0A5P9QEA7</accession>
<dbReference type="InterPro" id="IPR047589">
    <property type="entry name" value="DUF11_rpt"/>
</dbReference>
<feature type="region of interest" description="Disordered" evidence="1">
    <location>
        <begin position="901"/>
        <end position="924"/>
    </location>
</feature>
<feature type="region of interest" description="Disordered" evidence="1">
    <location>
        <begin position="1"/>
        <end position="67"/>
    </location>
</feature>
<feature type="compositionally biased region" description="Polar residues" evidence="1">
    <location>
        <begin position="55"/>
        <end position="67"/>
    </location>
</feature>